<evidence type="ECO:0000256" key="3">
    <source>
        <dbReference type="ARBA" id="ARBA00022475"/>
    </source>
</evidence>
<keyword evidence="2" id="KW-0813">Transport</keyword>
<feature type="transmembrane region" description="Helical" evidence="8">
    <location>
        <begin position="297"/>
        <end position="319"/>
    </location>
</feature>
<evidence type="ECO:0000313" key="10">
    <source>
        <dbReference type="Proteomes" id="UP000606870"/>
    </source>
</evidence>
<feature type="transmembrane region" description="Helical" evidence="8">
    <location>
        <begin position="200"/>
        <end position="224"/>
    </location>
</feature>
<evidence type="ECO:0000256" key="5">
    <source>
        <dbReference type="ARBA" id="ARBA00022692"/>
    </source>
</evidence>
<organism evidence="9 10">
    <name type="scientific">Megasphaera hominis</name>
    <dbReference type="NCBI Taxonomy" id="159836"/>
    <lineage>
        <taxon>Bacteria</taxon>
        <taxon>Bacillati</taxon>
        <taxon>Bacillota</taxon>
        <taxon>Negativicutes</taxon>
        <taxon>Veillonellales</taxon>
        <taxon>Veillonellaceae</taxon>
        <taxon>Megasphaera</taxon>
    </lineage>
</organism>
<evidence type="ECO:0000256" key="1">
    <source>
        <dbReference type="ARBA" id="ARBA00004429"/>
    </source>
</evidence>
<dbReference type="Proteomes" id="UP000606870">
    <property type="component" value="Unassembled WGS sequence"/>
</dbReference>
<keyword evidence="6 8" id="KW-1133">Transmembrane helix</keyword>
<sequence length="419" mass="46238">MTPEEWREATRFSAIDVGWIIMCVGMSLGAGIVFLPIQVGLSGLPVFLLVALLGYPIAYAHQKLYLDVLAKSELCEDFAGIISGYLGKNWGFFLGAVYFVFTTILLFLYSTALTNDSSSFLVTFGVTQESLAQNAFYGLALISLMVVIASQSEKLLMKISSGMVVTKALVIAALGLLMVQHWDLLNIMVPPDLGYVIKNFIVMLPFIAMSIEFFIALGPAVIYFRKETENKVVAHYRSTRIYQYAYLFLVGLVVFYTVSFNLAMDHSQAVTAYTANISALALAAQHMDGSAIKILNLVLNIFAVVTAFFAMFLCFRDACSGMVLNLLGRVMAREAIPKRLITHATSICCILLCWGVIALRIQVLTFTPLLGGLIGLIACFLPVFLVIKLDIFKQYRTWKLIPIVLMGIILLVSPFMGLL</sequence>
<feature type="transmembrane region" description="Helical" evidence="8">
    <location>
        <begin position="12"/>
        <end position="37"/>
    </location>
</feature>
<evidence type="ECO:0000256" key="8">
    <source>
        <dbReference type="SAM" id="Phobius"/>
    </source>
</evidence>
<protein>
    <recommendedName>
        <fullName evidence="11">Serine transporter</fullName>
    </recommendedName>
</protein>
<gene>
    <name evidence="9" type="ORF">H8J70_11775</name>
</gene>
<comment type="subcellular location">
    <subcellularLocation>
        <location evidence="1">Cell inner membrane</location>
        <topology evidence="1">Multi-pass membrane protein</topology>
    </subcellularLocation>
</comment>
<evidence type="ECO:0000256" key="7">
    <source>
        <dbReference type="ARBA" id="ARBA00023136"/>
    </source>
</evidence>
<keyword evidence="4" id="KW-0997">Cell inner membrane</keyword>
<dbReference type="PANTHER" id="PTHR35334">
    <property type="entry name" value="SERINE TRANSPORTER"/>
    <property type="match status" value="1"/>
</dbReference>
<evidence type="ECO:0000256" key="2">
    <source>
        <dbReference type="ARBA" id="ARBA00022448"/>
    </source>
</evidence>
<feature type="transmembrane region" description="Helical" evidence="8">
    <location>
        <begin position="244"/>
        <end position="264"/>
    </location>
</feature>
<feature type="transmembrane region" description="Helical" evidence="8">
    <location>
        <begin position="369"/>
        <end position="387"/>
    </location>
</feature>
<evidence type="ECO:0000313" key="9">
    <source>
        <dbReference type="EMBL" id="MBC3537918.1"/>
    </source>
</evidence>
<name>A0ABR6VKX2_9FIRM</name>
<feature type="transmembrane region" description="Helical" evidence="8">
    <location>
        <begin position="43"/>
        <end position="61"/>
    </location>
</feature>
<keyword evidence="10" id="KW-1185">Reference proteome</keyword>
<keyword evidence="3" id="KW-1003">Cell membrane</keyword>
<dbReference type="InterPro" id="IPR018227">
    <property type="entry name" value="Amino_acid_transport_2"/>
</dbReference>
<reference evidence="9 10" key="1">
    <citation type="submission" date="2020-08" db="EMBL/GenBank/DDBJ databases">
        <authorList>
            <person name="Liu C."/>
            <person name="Sun Q."/>
        </authorList>
    </citation>
    <scope>NUCLEOTIDE SEQUENCE [LARGE SCALE GENOMIC DNA]</scope>
    <source>
        <strain evidence="9 10">NSJ-59</strain>
    </source>
</reference>
<evidence type="ECO:0000256" key="4">
    <source>
        <dbReference type="ARBA" id="ARBA00022519"/>
    </source>
</evidence>
<feature type="transmembrane region" description="Helical" evidence="8">
    <location>
        <begin position="90"/>
        <end position="111"/>
    </location>
</feature>
<dbReference type="PANTHER" id="PTHR35334:SF4">
    <property type="entry name" value="SERINE TRANSPORTER-RELATED"/>
    <property type="match status" value="1"/>
</dbReference>
<feature type="transmembrane region" description="Helical" evidence="8">
    <location>
        <begin position="340"/>
        <end position="363"/>
    </location>
</feature>
<dbReference type="EMBL" id="JACOGK010000050">
    <property type="protein sequence ID" value="MBC3537918.1"/>
    <property type="molecule type" value="Genomic_DNA"/>
</dbReference>
<evidence type="ECO:0000256" key="6">
    <source>
        <dbReference type="ARBA" id="ARBA00022989"/>
    </source>
</evidence>
<feature type="transmembrane region" description="Helical" evidence="8">
    <location>
        <begin position="161"/>
        <end position="180"/>
    </location>
</feature>
<keyword evidence="7 8" id="KW-0472">Membrane</keyword>
<feature type="transmembrane region" description="Helical" evidence="8">
    <location>
        <begin position="399"/>
        <end position="418"/>
    </location>
</feature>
<proteinExistence type="predicted"/>
<keyword evidence="5 8" id="KW-0812">Transmembrane</keyword>
<feature type="transmembrane region" description="Helical" evidence="8">
    <location>
        <begin position="131"/>
        <end position="149"/>
    </location>
</feature>
<evidence type="ECO:0008006" key="11">
    <source>
        <dbReference type="Google" id="ProtNLM"/>
    </source>
</evidence>
<comment type="caution">
    <text evidence="9">The sequence shown here is derived from an EMBL/GenBank/DDBJ whole genome shotgun (WGS) entry which is preliminary data.</text>
</comment>
<accession>A0ABR6VKX2</accession>